<dbReference type="GeneID" id="98118339"/>
<comment type="caution">
    <text evidence="2">The sequence shown here is derived from an EMBL/GenBank/DDBJ whole genome shotgun (WGS) entry which is preliminary data.</text>
</comment>
<accession>A0ABR4MIW5</accession>
<keyword evidence="3" id="KW-1185">Reference proteome</keyword>
<name>A0ABR4MIW5_9PEZI</name>
<gene>
    <name evidence="2" type="ORF">HOO65_040563</name>
</gene>
<evidence type="ECO:0000313" key="3">
    <source>
        <dbReference type="Proteomes" id="UP001610728"/>
    </source>
</evidence>
<evidence type="ECO:0000256" key="1">
    <source>
        <dbReference type="SAM" id="MobiDB-lite"/>
    </source>
</evidence>
<evidence type="ECO:0000313" key="2">
    <source>
        <dbReference type="EMBL" id="KAL2888226.1"/>
    </source>
</evidence>
<reference evidence="2 3" key="1">
    <citation type="submission" date="2020-05" db="EMBL/GenBank/DDBJ databases">
        <title>Ceratocystis lukuohia genome.</title>
        <authorList>
            <person name="Harrington T.C."/>
            <person name="Kim K."/>
            <person name="Mayers C.G."/>
        </authorList>
    </citation>
    <scope>NUCLEOTIDE SEQUENCE [LARGE SCALE GENOMIC DNA]</scope>
    <source>
        <strain evidence="2 3">C4212</strain>
    </source>
</reference>
<feature type="compositionally biased region" description="Basic residues" evidence="1">
    <location>
        <begin position="9"/>
        <end position="25"/>
    </location>
</feature>
<proteinExistence type="predicted"/>
<organism evidence="2 3">
    <name type="scientific">Ceratocystis lukuohia</name>
    <dbReference type="NCBI Taxonomy" id="2019550"/>
    <lineage>
        <taxon>Eukaryota</taxon>
        <taxon>Fungi</taxon>
        <taxon>Dikarya</taxon>
        <taxon>Ascomycota</taxon>
        <taxon>Pezizomycotina</taxon>
        <taxon>Sordariomycetes</taxon>
        <taxon>Hypocreomycetidae</taxon>
        <taxon>Microascales</taxon>
        <taxon>Ceratocystidaceae</taxon>
        <taxon>Ceratocystis</taxon>
    </lineage>
</organism>
<dbReference type="RefSeq" id="XP_070859406.1">
    <property type="nucleotide sequence ID" value="XM_071002912.1"/>
</dbReference>
<dbReference type="EMBL" id="JABSNW010000004">
    <property type="protein sequence ID" value="KAL2888226.1"/>
    <property type="molecule type" value="Genomic_DNA"/>
</dbReference>
<sequence length="202" mass="22519">MQTIPAHNNNRRLHRQGTRKWRTRKQSLPSEQSGSQWKLPHHKQRAAGSSGPQGTAKFRERSSRPTGQSGLQERRSSGSRKGGVSGGGEALEERRIQGRFKNWMRDNCPNTDHLGGALGLPKPHKVNWMRGLNRGFAAKLLAARSRHGDLEEYHSKFNHQGAETKCQVPSCGKPKDFSHPWRCMGNATRLAGRKGIEVGAAF</sequence>
<dbReference type="Proteomes" id="UP001610728">
    <property type="component" value="Unassembled WGS sequence"/>
</dbReference>
<protein>
    <submittedName>
        <fullName evidence="2">Double-stranded RNA/RNA-DNA hybrid binding protein</fullName>
    </submittedName>
</protein>
<feature type="region of interest" description="Disordered" evidence="1">
    <location>
        <begin position="1"/>
        <end position="92"/>
    </location>
</feature>
<feature type="compositionally biased region" description="Polar residues" evidence="1">
    <location>
        <begin position="26"/>
        <end position="36"/>
    </location>
</feature>
<feature type="compositionally biased region" description="Gly residues" evidence="1">
    <location>
        <begin position="80"/>
        <end position="89"/>
    </location>
</feature>